<evidence type="ECO:0000313" key="3">
    <source>
        <dbReference type="Proteomes" id="UP000641932"/>
    </source>
</evidence>
<comment type="caution">
    <text evidence="2">The sequence shown here is derived from an EMBL/GenBank/DDBJ whole genome shotgun (WGS) entry which is preliminary data.</text>
</comment>
<reference evidence="2" key="1">
    <citation type="journal article" date="2014" name="Int. J. Syst. Evol. Microbiol.">
        <title>Complete genome sequence of Corynebacterium casei LMG S-19264T (=DSM 44701T), isolated from a smear-ripened cheese.</title>
        <authorList>
            <consortium name="US DOE Joint Genome Institute (JGI-PGF)"/>
            <person name="Walter F."/>
            <person name="Albersmeier A."/>
            <person name="Kalinowski J."/>
            <person name="Ruckert C."/>
        </authorList>
    </citation>
    <scope>NUCLEOTIDE SEQUENCE</scope>
    <source>
        <strain evidence="2">CGMCC 4.7201</strain>
    </source>
</reference>
<organism evidence="2 3">
    <name type="scientific">Wenjunlia tyrosinilytica</name>
    <dbReference type="NCBI Taxonomy" id="1544741"/>
    <lineage>
        <taxon>Bacteria</taxon>
        <taxon>Bacillati</taxon>
        <taxon>Actinomycetota</taxon>
        <taxon>Actinomycetes</taxon>
        <taxon>Kitasatosporales</taxon>
        <taxon>Streptomycetaceae</taxon>
        <taxon>Wenjunlia</taxon>
    </lineage>
</organism>
<gene>
    <name evidence="2" type="ORF">GCM10012280_30570</name>
</gene>
<name>A0A917ZRW0_9ACTN</name>
<evidence type="ECO:0000256" key="1">
    <source>
        <dbReference type="SAM" id="MobiDB-lite"/>
    </source>
</evidence>
<accession>A0A917ZRW0</accession>
<protein>
    <submittedName>
        <fullName evidence="2">Uncharacterized protein</fullName>
    </submittedName>
</protein>
<dbReference type="AlphaFoldDB" id="A0A917ZRW0"/>
<proteinExistence type="predicted"/>
<evidence type="ECO:0000313" key="2">
    <source>
        <dbReference type="EMBL" id="GGO88838.1"/>
    </source>
</evidence>
<dbReference type="EMBL" id="BMMS01000012">
    <property type="protein sequence ID" value="GGO88838.1"/>
    <property type="molecule type" value="Genomic_DNA"/>
</dbReference>
<sequence length="63" mass="6182">MGVFVGLFATSPNEPRRLGVTGADGDGDEPALRLADGEAGGSGLELAESGDRPPVVATARGGS</sequence>
<feature type="region of interest" description="Disordered" evidence="1">
    <location>
        <begin position="11"/>
        <end position="63"/>
    </location>
</feature>
<reference evidence="2" key="2">
    <citation type="submission" date="2020-09" db="EMBL/GenBank/DDBJ databases">
        <authorList>
            <person name="Sun Q."/>
            <person name="Zhou Y."/>
        </authorList>
    </citation>
    <scope>NUCLEOTIDE SEQUENCE</scope>
    <source>
        <strain evidence="2">CGMCC 4.7201</strain>
    </source>
</reference>
<dbReference type="Proteomes" id="UP000641932">
    <property type="component" value="Unassembled WGS sequence"/>
</dbReference>
<keyword evidence="3" id="KW-1185">Reference proteome</keyword>